<reference evidence="2 3" key="1">
    <citation type="submission" date="2017-08" db="EMBL/GenBank/DDBJ databases">
        <title>Infants hospitalized years apart are colonized by the same room-sourced microbial strains.</title>
        <authorList>
            <person name="Brooks B."/>
            <person name="Olm M.R."/>
            <person name="Firek B.A."/>
            <person name="Baker R."/>
            <person name="Thomas B.C."/>
            <person name="Morowitz M.J."/>
            <person name="Banfield J.F."/>
        </authorList>
    </citation>
    <scope>NUCLEOTIDE SEQUENCE [LARGE SCALE GENOMIC DNA]</scope>
    <source>
        <strain evidence="2">S2_003_000_R2_14</strain>
    </source>
</reference>
<proteinExistence type="predicted"/>
<keyword evidence="1" id="KW-0472">Membrane</keyword>
<accession>A0A2W5TM63</accession>
<dbReference type="EMBL" id="QFQP01000006">
    <property type="protein sequence ID" value="PZR14887.1"/>
    <property type="molecule type" value="Genomic_DNA"/>
</dbReference>
<protein>
    <submittedName>
        <fullName evidence="2">Uncharacterized protein</fullName>
    </submittedName>
</protein>
<dbReference type="Proteomes" id="UP000249061">
    <property type="component" value="Unassembled WGS sequence"/>
</dbReference>
<dbReference type="SUPFAM" id="SSF51735">
    <property type="entry name" value="NAD(P)-binding Rossmann-fold domains"/>
    <property type="match status" value="1"/>
</dbReference>
<evidence type="ECO:0000256" key="1">
    <source>
        <dbReference type="SAM" id="Phobius"/>
    </source>
</evidence>
<feature type="transmembrane region" description="Helical" evidence="1">
    <location>
        <begin position="92"/>
        <end position="111"/>
    </location>
</feature>
<organism evidence="2 3">
    <name type="scientific">Archangium gephyra</name>
    <dbReference type="NCBI Taxonomy" id="48"/>
    <lineage>
        <taxon>Bacteria</taxon>
        <taxon>Pseudomonadati</taxon>
        <taxon>Myxococcota</taxon>
        <taxon>Myxococcia</taxon>
        <taxon>Myxococcales</taxon>
        <taxon>Cystobacterineae</taxon>
        <taxon>Archangiaceae</taxon>
        <taxon>Archangium</taxon>
    </lineage>
</organism>
<comment type="caution">
    <text evidence="2">The sequence shown here is derived from an EMBL/GenBank/DDBJ whole genome shotgun (WGS) entry which is preliminary data.</text>
</comment>
<keyword evidence="1" id="KW-1133">Transmembrane helix</keyword>
<evidence type="ECO:0000313" key="2">
    <source>
        <dbReference type="EMBL" id="PZR14887.1"/>
    </source>
</evidence>
<evidence type="ECO:0000313" key="3">
    <source>
        <dbReference type="Proteomes" id="UP000249061"/>
    </source>
</evidence>
<keyword evidence="1" id="KW-0812">Transmembrane</keyword>
<sequence length="162" mass="17517">MLELPYIIGSRSDNVPPWTFIFSMLTGPVAMFFATGGTAAVTAKQVGQAAIGAIEGDAASGAYALGGVNWTWDEWARRLLAELGKKRHVFKLSRGAFVFFGGLSGLGPALLGKERGLAIGRFSYLHDSNAFVEPEQAMRALNYGHDDYDAAFKTLVTHWDNS</sequence>
<dbReference type="Gene3D" id="3.40.50.720">
    <property type="entry name" value="NAD(P)-binding Rossmann-like Domain"/>
    <property type="match status" value="1"/>
</dbReference>
<dbReference type="AlphaFoldDB" id="A0A2W5TM63"/>
<dbReference type="InterPro" id="IPR036291">
    <property type="entry name" value="NAD(P)-bd_dom_sf"/>
</dbReference>
<name>A0A2W5TM63_9BACT</name>
<feature type="transmembrane region" description="Helical" evidence="1">
    <location>
        <begin position="20"/>
        <end position="42"/>
    </location>
</feature>
<gene>
    <name evidence="2" type="ORF">DI536_08865</name>
</gene>